<organism evidence="1 2">
    <name type="scientific">Acorus calamus</name>
    <name type="common">Sweet flag</name>
    <dbReference type="NCBI Taxonomy" id="4465"/>
    <lineage>
        <taxon>Eukaryota</taxon>
        <taxon>Viridiplantae</taxon>
        <taxon>Streptophyta</taxon>
        <taxon>Embryophyta</taxon>
        <taxon>Tracheophyta</taxon>
        <taxon>Spermatophyta</taxon>
        <taxon>Magnoliopsida</taxon>
        <taxon>Liliopsida</taxon>
        <taxon>Acoraceae</taxon>
        <taxon>Acorus</taxon>
    </lineage>
</organism>
<evidence type="ECO:0000313" key="1">
    <source>
        <dbReference type="EMBL" id="KAK1317314.1"/>
    </source>
</evidence>
<keyword evidence="2" id="KW-1185">Reference proteome</keyword>
<evidence type="ECO:0000313" key="2">
    <source>
        <dbReference type="Proteomes" id="UP001180020"/>
    </source>
</evidence>
<dbReference type="EMBL" id="JAUJYO010000005">
    <property type="protein sequence ID" value="KAK1317314.1"/>
    <property type="molecule type" value="Genomic_DNA"/>
</dbReference>
<reference evidence="1" key="1">
    <citation type="journal article" date="2023" name="Nat. Commun.">
        <title>Diploid and tetraploid genomes of Acorus and the evolution of monocots.</title>
        <authorList>
            <person name="Ma L."/>
            <person name="Liu K.W."/>
            <person name="Li Z."/>
            <person name="Hsiao Y.Y."/>
            <person name="Qi Y."/>
            <person name="Fu T."/>
            <person name="Tang G.D."/>
            <person name="Zhang D."/>
            <person name="Sun W.H."/>
            <person name="Liu D.K."/>
            <person name="Li Y."/>
            <person name="Chen G.Z."/>
            <person name="Liu X.D."/>
            <person name="Liao X.Y."/>
            <person name="Jiang Y.T."/>
            <person name="Yu X."/>
            <person name="Hao Y."/>
            <person name="Huang J."/>
            <person name="Zhao X.W."/>
            <person name="Ke S."/>
            <person name="Chen Y.Y."/>
            <person name="Wu W.L."/>
            <person name="Hsu J.L."/>
            <person name="Lin Y.F."/>
            <person name="Huang M.D."/>
            <person name="Li C.Y."/>
            <person name="Huang L."/>
            <person name="Wang Z.W."/>
            <person name="Zhao X."/>
            <person name="Zhong W.Y."/>
            <person name="Peng D.H."/>
            <person name="Ahmad S."/>
            <person name="Lan S."/>
            <person name="Zhang J.S."/>
            <person name="Tsai W.C."/>
            <person name="Van de Peer Y."/>
            <person name="Liu Z.J."/>
        </authorList>
    </citation>
    <scope>NUCLEOTIDE SEQUENCE</scope>
    <source>
        <strain evidence="1">CP</strain>
    </source>
</reference>
<protein>
    <submittedName>
        <fullName evidence="1">Uncharacterized protein</fullName>
    </submittedName>
</protein>
<gene>
    <name evidence="1" type="ORF">QJS10_CPA05g01416</name>
</gene>
<reference evidence="1" key="2">
    <citation type="submission" date="2023-06" db="EMBL/GenBank/DDBJ databases">
        <authorList>
            <person name="Ma L."/>
            <person name="Liu K.-W."/>
            <person name="Li Z."/>
            <person name="Hsiao Y.-Y."/>
            <person name="Qi Y."/>
            <person name="Fu T."/>
            <person name="Tang G."/>
            <person name="Zhang D."/>
            <person name="Sun W.-H."/>
            <person name="Liu D.-K."/>
            <person name="Li Y."/>
            <person name="Chen G.-Z."/>
            <person name="Liu X.-D."/>
            <person name="Liao X.-Y."/>
            <person name="Jiang Y.-T."/>
            <person name="Yu X."/>
            <person name="Hao Y."/>
            <person name="Huang J."/>
            <person name="Zhao X.-W."/>
            <person name="Ke S."/>
            <person name="Chen Y.-Y."/>
            <person name="Wu W.-L."/>
            <person name="Hsu J.-L."/>
            <person name="Lin Y.-F."/>
            <person name="Huang M.-D."/>
            <person name="Li C.-Y."/>
            <person name="Huang L."/>
            <person name="Wang Z.-W."/>
            <person name="Zhao X."/>
            <person name="Zhong W.-Y."/>
            <person name="Peng D.-H."/>
            <person name="Ahmad S."/>
            <person name="Lan S."/>
            <person name="Zhang J.-S."/>
            <person name="Tsai W.-C."/>
            <person name="Van De Peer Y."/>
            <person name="Liu Z.-J."/>
        </authorList>
    </citation>
    <scope>NUCLEOTIDE SEQUENCE</scope>
    <source>
        <strain evidence="1">CP</strain>
        <tissue evidence="1">Leaves</tissue>
    </source>
</reference>
<proteinExistence type="predicted"/>
<dbReference type="AlphaFoldDB" id="A0AAV9EVE9"/>
<name>A0AAV9EVE9_ACOCL</name>
<comment type="caution">
    <text evidence="1">The sequence shown here is derived from an EMBL/GenBank/DDBJ whole genome shotgun (WGS) entry which is preliminary data.</text>
</comment>
<accession>A0AAV9EVE9</accession>
<sequence>MLDNQPTASQTSSYAPSKFMPPFLQQLLLWVPQHSGTGFGISTSETAPVSNILADSKRDPRRVDMQIELEEVEKVINISDILQQDPRRLDPRRLAVPVEVQSAEITDDQLGVGGSLSSPVSVSLTTKSESTILPS</sequence>
<dbReference type="Proteomes" id="UP001180020">
    <property type="component" value="Unassembled WGS sequence"/>
</dbReference>